<dbReference type="Gene3D" id="1.10.10.1010">
    <property type="entry name" value="Intein homing endonuclease, domain IV"/>
    <property type="match status" value="4"/>
</dbReference>
<keyword evidence="2" id="KW-0808">Transferase</keyword>
<dbReference type="GO" id="GO:0005524">
    <property type="term" value="F:ATP binding"/>
    <property type="evidence" value="ECO:0007669"/>
    <property type="project" value="InterPro"/>
</dbReference>
<evidence type="ECO:0000259" key="1">
    <source>
        <dbReference type="PROSITE" id="PS50011"/>
    </source>
</evidence>
<evidence type="ECO:0000313" key="2">
    <source>
        <dbReference type="EMBL" id="GES87707.1"/>
    </source>
</evidence>
<reference evidence="2" key="1">
    <citation type="submission" date="2019-10" db="EMBL/GenBank/DDBJ databases">
        <title>Conservation and host-specific expression of non-tandemly repeated heterogenous ribosome RNA gene in arbuscular mycorrhizal fungi.</title>
        <authorList>
            <person name="Maeda T."/>
            <person name="Kobayashi Y."/>
            <person name="Nakagawa T."/>
            <person name="Ezawa T."/>
            <person name="Yamaguchi K."/>
            <person name="Bino T."/>
            <person name="Nishimoto Y."/>
            <person name="Shigenobu S."/>
            <person name="Kawaguchi M."/>
        </authorList>
    </citation>
    <scope>NUCLEOTIDE SEQUENCE</scope>
    <source>
        <strain evidence="2">HR1</strain>
    </source>
</reference>
<protein>
    <submittedName>
        <fullName evidence="2">Kinase-like domain-containing protein</fullName>
    </submittedName>
</protein>
<dbReference type="AlphaFoldDB" id="A0A8H3LK77"/>
<name>A0A8H3LK77_9GLOM</name>
<dbReference type="EMBL" id="BLAL01000169">
    <property type="protein sequence ID" value="GES87707.1"/>
    <property type="molecule type" value="Genomic_DNA"/>
</dbReference>
<dbReference type="PRINTS" id="PR00109">
    <property type="entry name" value="TYRKINASE"/>
</dbReference>
<dbReference type="OrthoDB" id="4062651at2759"/>
<comment type="caution">
    <text evidence="2">The sequence shown here is derived from an EMBL/GenBank/DDBJ whole genome shotgun (WGS) entry which is preliminary data.</text>
</comment>
<dbReference type="Gene3D" id="1.10.510.10">
    <property type="entry name" value="Transferase(Phosphotransferase) domain 1"/>
    <property type="match status" value="1"/>
</dbReference>
<accession>A0A8H3LK77</accession>
<sequence>MVVILNNLKNPNDLTIEFINETIKYYGITQDPQTKNYMMILNTQLSAHYGANEVLEWIPYDRFNNIEYIEITGVYTANWIDGYIYVWNNKVKNWIRYDEYMAVTLKYLKNPNDFTLEYKNKFAICCGITQDPQTEYYMMVLSDQCKICSYICNSFCFQQNFENWTSGNDDIDKFIQDTQLSSHNNLTEAIEWIPHSRFKNIEYIAKGGFGRVYKANWIDGYIDKWDSDIERHNFDGYINKWDNDIESQSQYWKRRDANMFVALKSLNNSKNITLKYMNEMILHHKVDIDHRIIRFYGITQDPETENYMMVLEYADDGSLRRYLDTDYNTLSWESKIICLYDIITGLKFVHEKNLIHRDLHHGNILKSKNKTAITDMGLCKPTDDIAQKNNRYGVLPYIAPEILREQAYTKASDIYSFGIIMYEIICGLPPFHDVSHDEILAIKICKGLRPRFNIKVPQLIIRLIKSCLDANPLKRPKAEEIRDILYTWRYEPNNKQAIELQAQIKEASTMNNNSSNNKMSSSNLSYETHSEATYTSRLLKFGNLPEPKNSDDYYEQNDNIISVESSGSLQIDIFQLNINDDENSKLYNNG</sequence>
<organism evidence="2 3">
    <name type="scientific">Rhizophagus clarus</name>
    <dbReference type="NCBI Taxonomy" id="94130"/>
    <lineage>
        <taxon>Eukaryota</taxon>
        <taxon>Fungi</taxon>
        <taxon>Fungi incertae sedis</taxon>
        <taxon>Mucoromycota</taxon>
        <taxon>Glomeromycotina</taxon>
        <taxon>Glomeromycetes</taxon>
        <taxon>Glomerales</taxon>
        <taxon>Glomeraceae</taxon>
        <taxon>Rhizophagus</taxon>
    </lineage>
</organism>
<dbReference type="Proteomes" id="UP000615446">
    <property type="component" value="Unassembled WGS sequence"/>
</dbReference>
<dbReference type="InterPro" id="IPR051681">
    <property type="entry name" value="Ser/Thr_Kinases-Pseudokinases"/>
</dbReference>
<dbReference type="InterPro" id="IPR011009">
    <property type="entry name" value="Kinase-like_dom_sf"/>
</dbReference>
<dbReference type="SUPFAM" id="SSF56112">
    <property type="entry name" value="Protein kinase-like (PK-like)"/>
    <property type="match status" value="1"/>
</dbReference>
<proteinExistence type="predicted"/>
<dbReference type="PROSITE" id="PS50011">
    <property type="entry name" value="PROTEIN_KINASE_DOM"/>
    <property type="match status" value="1"/>
</dbReference>
<dbReference type="PANTHER" id="PTHR44329:SF289">
    <property type="entry name" value="SERINE_THREONINE-PROTEIN KINASE VIK"/>
    <property type="match status" value="1"/>
</dbReference>
<dbReference type="GO" id="GO:0004674">
    <property type="term" value="F:protein serine/threonine kinase activity"/>
    <property type="evidence" value="ECO:0007669"/>
    <property type="project" value="TreeGrafter"/>
</dbReference>
<feature type="domain" description="Protein kinase" evidence="1">
    <location>
        <begin position="198"/>
        <end position="489"/>
    </location>
</feature>
<dbReference type="PANTHER" id="PTHR44329">
    <property type="entry name" value="SERINE/THREONINE-PROTEIN KINASE TNNI3K-RELATED"/>
    <property type="match status" value="1"/>
</dbReference>
<keyword evidence="2" id="KW-0418">Kinase</keyword>
<evidence type="ECO:0000313" key="3">
    <source>
        <dbReference type="Proteomes" id="UP000615446"/>
    </source>
</evidence>
<dbReference type="InterPro" id="IPR001245">
    <property type="entry name" value="Ser-Thr/Tyr_kinase_cat_dom"/>
</dbReference>
<dbReference type="Pfam" id="PF00069">
    <property type="entry name" value="Pkinase"/>
    <property type="match status" value="1"/>
</dbReference>
<gene>
    <name evidence="2" type="ORF">RCL2_001469300</name>
</gene>
<dbReference type="InterPro" id="IPR000719">
    <property type="entry name" value="Prot_kinase_dom"/>
</dbReference>